<dbReference type="PATRIC" id="fig|35623.3.peg.948"/>
<dbReference type="SUPFAM" id="SSF55200">
    <property type="entry name" value="Translation initiation factor IF3, C-terminal domain"/>
    <property type="match status" value="1"/>
</dbReference>
<evidence type="ECO:0000256" key="2">
    <source>
        <dbReference type="ARBA" id="ARBA00022540"/>
    </source>
</evidence>
<evidence type="ECO:0000256" key="5">
    <source>
        <dbReference type="NCBIfam" id="TIGR00168"/>
    </source>
</evidence>
<keyword evidence="2 4" id="KW-0396">Initiation factor</keyword>
<dbReference type="RefSeq" id="WP_045749486.1">
    <property type="nucleotide sequence ID" value="NZ_FUZK01000001.1"/>
</dbReference>
<dbReference type="AlphaFoldDB" id="A0A061AJ53"/>
<proteinExistence type="inferred from homology"/>
<evidence type="ECO:0000256" key="1">
    <source>
        <dbReference type="ARBA" id="ARBA00005439"/>
    </source>
</evidence>
<dbReference type="HOGENOM" id="CLU_054919_3_2_14"/>
<evidence type="ECO:0000259" key="6">
    <source>
        <dbReference type="Pfam" id="PF00707"/>
    </source>
</evidence>
<organism evidence="8 9">
    <name type="scientific">Acholeplasma oculi</name>
    <dbReference type="NCBI Taxonomy" id="35623"/>
    <lineage>
        <taxon>Bacteria</taxon>
        <taxon>Bacillati</taxon>
        <taxon>Mycoplasmatota</taxon>
        <taxon>Mollicutes</taxon>
        <taxon>Acholeplasmatales</taxon>
        <taxon>Acholeplasmataceae</taxon>
        <taxon>Acholeplasma</taxon>
    </lineage>
</organism>
<dbReference type="KEGG" id="aoc:Aocu_09490"/>
<comment type="function">
    <text evidence="4">IF-3 binds to the 30S ribosomal subunit and shifts the equilibrium between 70S ribosomes and their 50S and 30S subunits in favor of the free subunits, thus enhancing the availability of 30S subunits on which protein synthesis initiation begins.</text>
</comment>
<comment type="similarity">
    <text evidence="1 4">Belongs to the IF-3 family.</text>
</comment>
<dbReference type="Pfam" id="PF05198">
    <property type="entry name" value="IF3_N"/>
    <property type="match status" value="1"/>
</dbReference>
<dbReference type="NCBIfam" id="TIGR00168">
    <property type="entry name" value="infC"/>
    <property type="match status" value="1"/>
</dbReference>
<dbReference type="InterPro" id="IPR019815">
    <property type="entry name" value="Translation_initiation_fac_3_C"/>
</dbReference>
<dbReference type="GO" id="GO:0043022">
    <property type="term" value="F:ribosome binding"/>
    <property type="evidence" value="ECO:0007669"/>
    <property type="project" value="TreeGrafter"/>
</dbReference>
<evidence type="ECO:0000259" key="7">
    <source>
        <dbReference type="Pfam" id="PF05198"/>
    </source>
</evidence>
<feature type="domain" description="Translation initiation factor 3 N-terminal" evidence="7">
    <location>
        <begin position="19"/>
        <end position="88"/>
    </location>
</feature>
<keyword evidence="3 4" id="KW-0648">Protein biosynthesis</keyword>
<dbReference type="InterPro" id="IPR036787">
    <property type="entry name" value="T_IF-3_N_sf"/>
</dbReference>
<dbReference type="GO" id="GO:0016020">
    <property type="term" value="C:membrane"/>
    <property type="evidence" value="ECO:0007669"/>
    <property type="project" value="TreeGrafter"/>
</dbReference>
<protein>
    <recommendedName>
        <fullName evidence="4 5">Translation initiation factor IF-3</fullName>
    </recommendedName>
</protein>
<dbReference type="FunFam" id="3.30.110.10:FF:000001">
    <property type="entry name" value="Translation initiation factor IF-3"/>
    <property type="match status" value="1"/>
</dbReference>
<dbReference type="FunCoup" id="A0A061AJ53">
    <property type="interactions" value="311"/>
</dbReference>
<sequence length="186" mass="21071">MNIKPQKNGFKPVQNSDLVNELLPNGQFLVIDETGNKLGLFDRKQALAIANDRGLDILVVSPPNVKPMVTKLLDYSKHRFDQQKKLKEMKKNQVIVKLKEIKLSPTIDKHDFDTKLKNAQKFINAGDKVKVTLRFRGRMITHQSIGFEQVNKFISLLQNIVVEAQPKLDGMTILGVVAPSKKEERG</sequence>
<dbReference type="InParanoid" id="A0A061AJ53"/>
<keyword evidence="9" id="KW-1185">Reference proteome</keyword>
<name>A0A061AJ53_9MOLU</name>
<evidence type="ECO:0000313" key="8">
    <source>
        <dbReference type="EMBL" id="CDR31022.1"/>
    </source>
</evidence>
<comment type="subcellular location">
    <subcellularLocation>
        <location evidence="4">Cytoplasm</location>
    </subcellularLocation>
</comment>
<feature type="domain" description="Translation initiation factor 3 C-terminal" evidence="6">
    <location>
        <begin position="96"/>
        <end position="179"/>
    </location>
</feature>
<dbReference type="Gene3D" id="3.10.20.80">
    <property type="entry name" value="Translation initiation factor 3 (IF-3), N-terminal domain"/>
    <property type="match status" value="1"/>
</dbReference>
<dbReference type="PANTHER" id="PTHR10938:SF0">
    <property type="entry name" value="TRANSLATION INITIATION FACTOR IF-3, MITOCHONDRIAL"/>
    <property type="match status" value="1"/>
</dbReference>
<dbReference type="PANTHER" id="PTHR10938">
    <property type="entry name" value="TRANSLATION INITIATION FACTOR IF-3"/>
    <property type="match status" value="1"/>
</dbReference>
<evidence type="ECO:0000256" key="4">
    <source>
        <dbReference type="HAMAP-Rule" id="MF_00080"/>
    </source>
</evidence>
<comment type="subunit">
    <text evidence="4">Monomer.</text>
</comment>
<dbReference type="GO" id="GO:0003743">
    <property type="term" value="F:translation initiation factor activity"/>
    <property type="evidence" value="ECO:0007669"/>
    <property type="project" value="UniProtKB-UniRule"/>
</dbReference>
<dbReference type="STRING" id="35623.Aocu_09490"/>
<dbReference type="GO" id="GO:0032790">
    <property type="term" value="P:ribosome disassembly"/>
    <property type="evidence" value="ECO:0007669"/>
    <property type="project" value="TreeGrafter"/>
</dbReference>
<accession>A0A061AJ53</accession>
<dbReference type="Proteomes" id="UP000032434">
    <property type="component" value="Chromosome 1"/>
</dbReference>
<dbReference type="HAMAP" id="MF_00080">
    <property type="entry name" value="IF_3"/>
    <property type="match status" value="1"/>
</dbReference>
<dbReference type="EMBL" id="LK028559">
    <property type="protein sequence ID" value="CDR31022.1"/>
    <property type="molecule type" value="Genomic_DNA"/>
</dbReference>
<gene>
    <name evidence="4 8" type="primary">infC</name>
    <name evidence="8" type="ORF">Aocu_09490</name>
</gene>
<dbReference type="Pfam" id="PF00707">
    <property type="entry name" value="IF3_C"/>
    <property type="match status" value="1"/>
</dbReference>
<dbReference type="SUPFAM" id="SSF54364">
    <property type="entry name" value="Translation initiation factor IF3, N-terminal domain"/>
    <property type="match status" value="1"/>
</dbReference>
<dbReference type="InterPro" id="IPR001288">
    <property type="entry name" value="Translation_initiation_fac_3"/>
</dbReference>
<reference evidence="9" key="1">
    <citation type="submission" date="2014-05" db="EMBL/GenBank/DDBJ databases">
        <authorList>
            <person name="Kube M."/>
        </authorList>
    </citation>
    <scope>NUCLEOTIDE SEQUENCE [LARGE SCALE GENOMIC DNA]</scope>
</reference>
<evidence type="ECO:0000256" key="3">
    <source>
        <dbReference type="ARBA" id="ARBA00022917"/>
    </source>
</evidence>
<dbReference type="GO" id="GO:0005829">
    <property type="term" value="C:cytosol"/>
    <property type="evidence" value="ECO:0007669"/>
    <property type="project" value="TreeGrafter"/>
</dbReference>
<dbReference type="InterPro" id="IPR036788">
    <property type="entry name" value="T_IF-3_C_sf"/>
</dbReference>
<evidence type="ECO:0000313" key="9">
    <source>
        <dbReference type="Proteomes" id="UP000032434"/>
    </source>
</evidence>
<dbReference type="InterPro" id="IPR019814">
    <property type="entry name" value="Translation_initiation_fac_3_N"/>
</dbReference>
<keyword evidence="4" id="KW-0963">Cytoplasm</keyword>
<dbReference type="Gene3D" id="3.30.110.10">
    <property type="entry name" value="Translation initiation factor 3 (IF-3), C-terminal domain"/>
    <property type="match status" value="1"/>
</dbReference>